<keyword evidence="2" id="KW-1185">Reference proteome</keyword>
<dbReference type="AlphaFoldDB" id="A0A2S4KQK7"/>
<protein>
    <recommendedName>
        <fullName evidence="3">F-box domain-containing protein</fullName>
    </recommendedName>
</protein>
<dbReference type="Gene3D" id="3.80.10.10">
    <property type="entry name" value="Ribonuclease Inhibitor"/>
    <property type="match status" value="1"/>
</dbReference>
<dbReference type="Proteomes" id="UP000237481">
    <property type="component" value="Unassembled WGS sequence"/>
</dbReference>
<name>A0A2S4KQK7_9HYPO</name>
<comment type="caution">
    <text evidence="1">The sequence shown here is derived from an EMBL/GenBank/DDBJ whole genome shotgun (WGS) entry which is preliminary data.</text>
</comment>
<dbReference type="InterPro" id="IPR032675">
    <property type="entry name" value="LRR_dom_sf"/>
</dbReference>
<dbReference type="SUPFAM" id="SSF52047">
    <property type="entry name" value="RNI-like"/>
    <property type="match status" value="1"/>
</dbReference>
<evidence type="ECO:0000313" key="1">
    <source>
        <dbReference type="EMBL" id="POR32481.1"/>
    </source>
</evidence>
<evidence type="ECO:0008006" key="3">
    <source>
        <dbReference type="Google" id="ProtNLM"/>
    </source>
</evidence>
<accession>A0A2S4KQK7</accession>
<dbReference type="OrthoDB" id="2305901at2759"/>
<evidence type="ECO:0000313" key="2">
    <source>
        <dbReference type="Proteomes" id="UP000237481"/>
    </source>
</evidence>
<sequence>MAQPSCMGLALTLPEILVNVFELLESHAPSLVAAIRVNKQWFACGTDVLWREPPLEALADVKEDRRQVYAAKIRALSFFGGDDNAYHARFQHLQFSSLRRVSLDVYRRDEGGGYHIRQYIQPSLEEFLLYGSDLDDELLHHVQNTCRRLQRILMDSPGQRVTASSFFNFISGCNSLKHMEFECGMDHLLTDELLLHLAHRASLSSLAIGKACSKQVLEQISTHISEPFKELQTLHMPVPSSAVPLLVELVKHATSLDLAVRDADIPVTRIISAKADLHALSLSFAVPTELSRNDILSLQALSRLERLSIGPEDMYDAAVVTAFSSGFSDSDFDELCSKLPFLRRIEFKVQCNLSAAALESLSTHCPLLEECTMPQVVDLQALSLDARQAVMFPHLRLLELGGLQPPEVGDEQAPRHSPEETASLIKRLFPKLEELCLISDDEYSNGVLDAFSALEGSSA</sequence>
<organism evidence="1 2">
    <name type="scientific">Tolypocladium paradoxum</name>
    <dbReference type="NCBI Taxonomy" id="94208"/>
    <lineage>
        <taxon>Eukaryota</taxon>
        <taxon>Fungi</taxon>
        <taxon>Dikarya</taxon>
        <taxon>Ascomycota</taxon>
        <taxon>Pezizomycotina</taxon>
        <taxon>Sordariomycetes</taxon>
        <taxon>Hypocreomycetidae</taxon>
        <taxon>Hypocreales</taxon>
        <taxon>Ophiocordycipitaceae</taxon>
        <taxon>Tolypocladium</taxon>
    </lineage>
</organism>
<proteinExistence type="predicted"/>
<reference evidence="1 2" key="1">
    <citation type="submission" date="2018-01" db="EMBL/GenBank/DDBJ databases">
        <title>Harnessing the power of phylogenomics to disentangle the directionality and signatures of interkingdom host jumping in the parasitic fungal genus Tolypocladium.</title>
        <authorList>
            <person name="Quandt C.A."/>
            <person name="Patterson W."/>
            <person name="Spatafora J.W."/>
        </authorList>
    </citation>
    <scope>NUCLEOTIDE SEQUENCE [LARGE SCALE GENOMIC DNA]</scope>
    <source>
        <strain evidence="1 2">NRBC 100945</strain>
    </source>
</reference>
<gene>
    <name evidence="1" type="ORF">TPAR_07313</name>
</gene>
<dbReference type="EMBL" id="PKSG01000844">
    <property type="protein sequence ID" value="POR32481.1"/>
    <property type="molecule type" value="Genomic_DNA"/>
</dbReference>